<proteinExistence type="predicted"/>
<name>A0A3D8ILU2_9HELI</name>
<reference evidence="2 3" key="1">
    <citation type="submission" date="2018-04" db="EMBL/GenBank/DDBJ databases">
        <title>Novel Campyloabacter and Helicobacter Species and Strains.</title>
        <authorList>
            <person name="Mannion A.J."/>
            <person name="Shen Z."/>
            <person name="Fox J.G."/>
        </authorList>
    </citation>
    <scope>NUCLEOTIDE SEQUENCE [LARGE SCALE GENOMIC DNA]</scope>
    <source>
        <strain evidence="2 3">MIT 17-337</strain>
    </source>
</reference>
<dbReference type="Proteomes" id="UP000256379">
    <property type="component" value="Unassembled WGS sequence"/>
</dbReference>
<dbReference type="Pfam" id="PF12705">
    <property type="entry name" value="PDDEXK_1"/>
    <property type="match status" value="1"/>
</dbReference>
<sequence>MEANKQNNKAIQQRDFFYQSFHNKQPLFVLSSQRSKNIFYNNFSKNISFYRNILQSYPDFLHLCECQDTRSLNMDLQERYFKIFKNPDFNTATQNSHENINSFLPQAFTISEFFSQMTYSLYILVPQKFRSFFMSQALKIVKENDKNKFYDKQNFLHKNLESEDSQKMYSHKSFLSFLETSNILLDFYDELREHKIPITKEKLWDFCKYDTYDDYSLQLEILAEIYGQYQEILQANNLCDAIYSNTIAKNYEISTHLIESFCAIHIDLEGFISFLDYEKIEAVAQITPLFLHFTTDSYNLTNFKFLQKKLEPHKQYIYCVHSKKLLSQEIPKIHLSSIQLYKTSKVFNQANLALAKAYQWQKEILQGANENDFAIILPNENFYSHLLTLDTIFKNNKDGNLTLDSKKFFNFAMGISIDSLKEYSLLENLYKKFIQQQVFNVEEIIQYMQKHIHLDSISQAKKNTTRDSNQNFNLLNNIGITQTNLVQHINNYFGTLAHLFEQDSCEITPLNLETYGLDILEKLLHLLFCFDKNILVYGIDILSNLKFLTQKQFLYTQSLNFQNLFMLFMRDFSQLSVDDVGGGKIRVMGTLEARNLLFKEVLILDFTDDFIPNISYNDIFLNSNIRSIFLMPTRQDKENLYKHHYYNILRNTETTHICFVVNDEKIPSNMLLELHCDIEDALNIDDIYVYYDYSKIFEQHTNQITPEEFPKFDCSGNNKISFSATSFNVYQYCTRRFYYQYIENLQEEIKNTIPLNIGNIIHAMLYESYKDFVQTNEFLKKEDIDCVEQRFNTLFQTISTSFLKKIKWTSEQEIPIHADLFSREKNLILNMQTYIDLDNMVNVNMPIYFACEKMRVTDNRIKILGLEYNINIAVENLGFDTHDNLKRKKCKGFIDRIDIVNDEIIIYDYKTGSKPNKEDLQMPFYALCSQHLDILQDYKTYNKQYIYILLKELKDIALSNDIINHDNISQNMHKVFAMKKEDEIQNGQEKIHEIFTTFGQANIMTDDIRKCDSCPYTILCGRE</sequence>
<dbReference type="OrthoDB" id="9766257at2"/>
<evidence type="ECO:0000259" key="1">
    <source>
        <dbReference type="Pfam" id="PF12705"/>
    </source>
</evidence>
<organism evidence="2 3">
    <name type="scientific">Helicobacter didelphidarum</name>
    <dbReference type="NCBI Taxonomy" id="2040648"/>
    <lineage>
        <taxon>Bacteria</taxon>
        <taxon>Pseudomonadati</taxon>
        <taxon>Campylobacterota</taxon>
        <taxon>Epsilonproteobacteria</taxon>
        <taxon>Campylobacterales</taxon>
        <taxon>Helicobacteraceae</taxon>
        <taxon>Helicobacter</taxon>
    </lineage>
</organism>
<evidence type="ECO:0000313" key="2">
    <source>
        <dbReference type="EMBL" id="RDU65896.1"/>
    </source>
</evidence>
<dbReference type="AlphaFoldDB" id="A0A3D8ILU2"/>
<dbReference type="SUPFAM" id="SSF52540">
    <property type="entry name" value="P-loop containing nucleoside triphosphate hydrolases"/>
    <property type="match status" value="1"/>
</dbReference>
<dbReference type="Gene3D" id="3.90.320.10">
    <property type="match status" value="1"/>
</dbReference>
<dbReference type="InterPro" id="IPR038726">
    <property type="entry name" value="PDDEXK_AddAB-type"/>
</dbReference>
<accession>A0A3D8ILU2</accession>
<gene>
    <name evidence="2" type="ORF">CQA53_05470</name>
</gene>
<feature type="domain" description="PD-(D/E)XK endonuclease-like" evidence="1">
    <location>
        <begin position="721"/>
        <end position="1020"/>
    </location>
</feature>
<dbReference type="RefSeq" id="WP_115543013.1">
    <property type="nucleotide sequence ID" value="NZ_NXLQ01000009.1"/>
</dbReference>
<evidence type="ECO:0000313" key="3">
    <source>
        <dbReference type="Proteomes" id="UP000256379"/>
    </source>
</evidence>
<protein>
    <submittedName>
        <fullName evidence="2">PD-(D/E)XK nuclease family protein</fullName>
    </submittedName>
</protein>
<dbReference type="InterPro" id="IPR027417">
    <property type="entry name" value="P-loop_NTPase"/>
</dbReference>
<dbReference type="EMBL" id="NXLQ01000009">
    <property type="protein sequence ID" value="RDU65896.1"/>
    <property type="molecule type" value="Genomic_DNA"/>
</dbReference>
<comment type="caution">
    <text evidence="2">The sequence shown here is derived from an EMBL/GenBank/DDBJ whole genome shotgun (WGS) entry which is preliminary data.</text>
</comment>
<dbReference type="InterPro" id="IPR011604">
    <property type="entry name" value="PDDEXK-like_dom_sf"/>
</dbReference>
<keyword evidence="3" id="KW-1185">Reference proteome</keyword>